<reference evidence="1" key="2">
    <citation type="submission" date="2020-09" db="EMBL/GenBank/DDBJ databases">
        <authorList>
            <person name="Sun Q."/>
            <person name="Zhou Y."/>
        </authorList>
    </citation>
    <scope>NUCLEOTIDE SEQUENCE</scope>
    <source>
        <strain evidence="1">CGMCC 1.10998</strain>
    </source>
</reference>
<dbReference type="RefSeq" id="WP_188564441.1">
    <property type="nucleotide sequence ID" value="NZ_BMED01000001.1"/>
</dbReference>
<evidence type="ECO:0000313" key="1">
    <source>
        <dbReference type="EMBL" id="GGC61405.1"/>
    </source>
</evidence>
<proteinExistence type="predicted"/>
<dbReference type="Proteomes" id="UP000637423">
    <property type="component" value="Unassembled WGS sequence"/>
</dbReference>
<accession>A0A916U5W9</accession>
<gene>
    <name evidence="1" type="ORF">GCM10011396_05460</name>
</gene>
<protein>
    <submittedName>
        <fullName evidence="1">Uncharacterized protein</fullName>
    </submittedName>
</protein>
<dbReference type="EMBL" id="BMED01000001">
    <property type="protein sequence ID" value="GGC61405.1"/>
    <property type="molecule type" value="Genomic_DNA"/>
</dbReference>
<name>A0A916U5W9_9BURK</name>
<evidence type="ECO:0000313" key="2">
    <source>
        <dbReference type="Proteomes" id="UP000637423"/>
    </source>
</evidence>
<reference evidence="1" key="1">
    <citation type="journal article" date="2014" name="Int. J. Syst. Evol. Microbiol.">
        <title>Complete genome sequence of Corynebacterium casei LMG S-19264T (=DSM 44701T), isolated from a smear-ripened cheese.</title>
        <authorList>
            <consortium name="US DOE Joint Genome Institute (JGI-PGF)"/>
            <person name="Walter F."/>
            <person name="Albersmeier A."/>
            <person name="Kalinowski J."/>
            <person name="Ruckert C."/>
        </authorList>
    </citation>
    <scope>NUCLEOTIDE SEQUENCE</scope>
    <source>
        <strain evidence="1">CGMCC 1.10998</strain>
    </source>
</reference>
<organism evidence="1 2">
    <name type="scientific">Undibacterium terreum</name>
    <dbReference type="NCBI Taxonomy" id="1224302"/>
    <lineage>
        <taxon>Bacteria</taxon>
        <taxon>Pseudomonadati</taxon>
        <taxon>Pseudomonadota</taxon>
        <taxon>Betaproteobacteria</taxon>
        <taxon>Burkholderiales</taxon>
        <taxon>Oxalobacteraceae</taxon>
        <taxon>Undibacterium</taxon>
    </lineage>
</organism>
<sequence length="63" mass="6949">MTRIILNKGMKGHPRLTMALLGLISLMLKLEFNLGAVVFVLSGKAVHALLEAHVCPHRQEEAM</sequence>
<comment type="caution">
    <text evidence="1">The sequence shown here is derived from an EMBL/GenBank/DDBJ whole genome shotgun (WGS) entry which is preliminary data.</text>
</comment>
<keyword evidence="2" id="KW-1185">Reference proteome</keyword>
<dbReference type="AlphaFoldDB" id="A0A916U5W9"/>